<dbReference type="RefSeq" id="XP_030377897.1">
    <property type="nucleotide sequence ID" value="XM_030522037.1"/>
</dbReference>
<dbReference type="Proteomes" id="UP000504634">
    <property type="component" value="Unplaced"/>
</dbReference>
<feature type="chain" id="PRO_5027060418" evidence="1">
    <location>
        <begin position="23"/>
        <end position="79"/>
    </location>
</feature>
<accession>A0A6J2TSK2</accession>
<organism evidence="2 3">
    <name type="scientific">Drosophila lebanonensis</name>
    <name type="common">Fruit fly</name>
    <name type="synonym">Scaptodrosophila lebanonensis</name>
    <dbReference type="NCBI Taxonomy" id="7225"/>
    <lineage>
        <taxon>Eukaryota</taxon>
        <taxon>Metazoa</taxon>
        <taxon>Ecdysozoa</taxon>
        <taxon>Arthropoda</taxon>
        <taxon>Hexapoda</taxon>
        <taxon>Insecta</taxon>
        <taxon>Pterygota</taxon>
        <taxon>Neoptera</taxon>
        <taxon>Endopterygota</taxon>
        <taxon>Diptera</taxon>
        <taxon>Brachycera</taxon>
        <taxon>Muscomorpha</taxon>
        <taxon>Ephydroidea</taxon>
        <taxon>Drosophilidae</taxon>
        <taxon>Scaptodrosophila</taxon>
    </lineage>
</organism>
<keyword evidence="1" id="KW-0732">Signal</keyword>
<reference evidence="3" key="1">
    <citation type="submission" date="2025-08" db="UniProtKB">
        <authorList>
            <consortium name="RefSeq"/>
        </authorList>
    </citation>
    <scope>IDENTIFICATION</scope>
    <source>
        <strain evidence="3">11010-0011.00</strain>
        <tissue evidence="3">Whole body</tissue>
    </source>
</reference>
<sequence>MLIKTLLLCFLALVMCLQVSTARQYQFIPGRCTVQPGLEKQVGGPFTICTFPPKHVRPTQEDINAVIQHIQSLRLGHVQ</sequence>
<name>A0A6J2TSK2_DROLE</name>
<proteinExistence type="predicted"/>
<keyword evidence="2" id="KW-1185">Reference proteome</keyword>
<dbReference type="AlphaFoldDB" id="A0A6J2TSK2"/>
<dbReference type="OrthoDB" id="7813579at2759"/>
<feature type="signal peptide" evidence="1">
    <location>
        <begin position="1"/>
        <end position="22"/>
    </location>
</feature>
<dbReference type="GeneID" id="115626631"/>
<protein>
    <submittedName>
        <fullName evidence="3">Uncharacterized protein LOC115626631</fullName>
    </submittedName>
</protein>
<gene>
    <name evidence="3" type="primary">LOC115626631</name>
</gene>
<evidence type="ECO:0000313" key="3">
    <source>
        <dbReference type="RefSeq" id="XP_030377897.1"/>
    </source>
</evidence>
<evidence type="ECO:0000256" key="1">
    <source>
        <dbReference type="SAM" id="SignalP"/>
    </source>
</evidence>
<evidence type="ECO:0000313" key="2">
    <source>
        <dbReference type="Proteomes" id="UP000504634"/>
    </source>
</evidence>